<name>A0A314UX91_PRUYE</name>
<organism evidence="1 2">
    <name type="scientific">Prunus yedoensis var. nudiflora</name>
    <dbReference type="NCBI Taxonomy" id="2094558"/>
    <lineage>
        <taxon>Eukaryota</taxon>
        <taxon>Viridiplantae</taxon>
        <taxon>Streptophyta</taxon>
        <taxon>Embryophyta</taxon>
        <taxon>Tracheophyta</taxon>
        <taxon>Spermatophyta</taxon>
        <taxon>Magnoliopsida</taxon>
        <taxon>eudicotyledons</taxon>
        <taxon>Gunneridae</taxon>
        <taxon>Pentapetalae</taxon>
        <taxon>rosids</taxon>
        <taxon>fabids</taxon>
        <taxon>Rosales</taxon>
        <taxon>Rosaceae</taxon>
        <taxon>Amygdaloideae</taxon>
        <taxon>Amygdaleae</taxon>
        <taxon>Prunus</taxon>
    </lineage>
</organism>
<accession>A0A314UX91</accession>
<comment type="caution">
    <text evidence="1">The sequence shown here is derived from an EMBL/GenBank/DDBJ whole genome shotgun (WGS) entry which is preliminary data.</text>
</comment>
<sequence>MNFLYKFRILCTLELHSCKNQSVIEKSSNLKKLQSKANSPCPEVAVKNQNLHDQHEHSGVLLGVQRKNPAIVYPVPGNWEALCETLREKRRCVLV</sequence>
<gene>
    <name evidence="1" type="ORF">Pyn_13921</name>
</gene>
<protein>
    <submittedName>
        <fullName evidence="1">Uncharacterized protein</fullName>
    </submittedName>
</protein>
<keyword evidence="2" id="KW-1185">Reference proteome</keyword>
<proteinExistence type="predicted"/>
<evidence type="ECO:0000313" key="1">
    <source>
        <dbReference type="EMBL" id="PQM42167.1"/>
    </source>
</evidence>
<dbReference type="EMBL" id="PJQY01002861">
    <property type="protein sequence ID" value="PQM42167.1"/>
    <property type="molecule type" value="Genomic_DNA"/>
</dbReference>
<dbReference type="Proteomes" id="UP000250321">
    <property type="component" value="Unassembled WGS sequence"/>
</dbReference>
<dbReference type="AlphaFoldDB" id="A0A314UX91"/>
<evidence type="ECO:0000313" key="2">
    <source>
        <dbReference type="Proteomes" id="UP000250321"/>
    </source>
</evidence>
<reference evidence="1 2" key="1">
    <citation type="submission" date="2018-02" db="EMBL/GenBank/DDBJ databases">
        <title>Draft genome of wild Prunus yedoensis var. nudiflora.</title>
        <authorList>
            <person name="Baek S."/>
            <person name="Kim J.-H."/>
            <person name="Choi K."/>
            <person name="Kim G.-B."/>
            <person name="Cho A."/>
            <person name="Jang H."/>
            <person name="Shin C.-H."/>
            <person name="Yu H.-J."/>
            <person name="Mun J.-H."/>
        </authorList>
    </citation>
    <scope>NUCLEOTIDE SEQUENCE [LARGE SCALE GENOMIC DNA]</scope>
    <source>
        <strain evidence="2">cv. Jeju island</strain>
        <tissue evidence="1">Leaf</tissue>
    </source>
</reference>